<feature type="compositionally biased region" description="Basic and acidic residues" evidence="1">
    <location>
        <begin position="322"/>
        <end position="337"/>
    </location>
</feature>
<comment type="caution">
    <text evidence="2">The sequence shown here is derived from an EMBL/GenBank/DDBJ whole genome shotgun (WGS) entry which is preliminary data.</text>
</comment>
<feature type="region of interest" description="Disordered" evidence="1">
    <location>
        <begin position="525"/>
        <end position="569"/>
    </location>
</feature>
<dbReference type="STRING" id="1619044.UY92_C0002G0010"/>
<proteinExistence type="predicted"/>
<protein>
    <submittedName>
        <fullName evidence="2">Uncharacterized protein</fullName>
    </submittedName>
</protein>
<feature type="region of interest" description="Disordered" evidence="1">
    <location>
        <begin position="308"/>
        <end position="461"/>
    </location>
</feature>
<evidence type="ECO:0000256" key="1">
    <source>
        <dbReference type="SAM" id="MobiDB-lite"/>
    </source>
</evidence>
<evidence type="ECO:0000313" key="2">
    <source>
        <dbReference type="EMBL" id="KKW42893.1"/>
    </source>
</evidence>
<gene>
    <name evidence="2" type="ORF">UY92_C0002G0010</name>
</gene>
<dbReference type="Proteomes" id="UP000033870">
    <property type="component" value="Unassembled WGS sequence"/>
</dbReference>
<dbReference type="AlphaFoldDB" id="A0A0G1YHH8"/>
<feature type="compositionally biased region" description="Basic and acidic residues" evidence="1">
    <location>
        <begin position="536"/>
        <end position="552"/>
    </location>
</feature>
<feature type="region of interest" description="Disordered" evidence="1">
    <location>
        <begin position="266"/>
        <end position="286"/>
    </location>
</feature>
<organism evidence="2 3">
    <name type="scientific">Candidatus Magasanikbacteria bacterium GW2011_GWA2_56_11</name>
    <dbReference type="NCBI Taxonomy" id="1619044"/>
    <lineage>
        <taxon>Bacteria</taxon>
        <taxon>Candidatus Magasanikiibacteriota</taxon>
    </lineage>
</organism>
<name>A0A0G1YHH8_9BACT</name>
<dbReference type="PATRIC" id="fig|1619044.3.peg.119"/>
<evidence type="ECO:0000313" key="3">
    <source>
        <dbReference type="Proteomes" id="UP000033870"/>
    </source>
</evidence>
<feature type="compositionally biased region" description="Basic and acidic residues" evidence="1">
    <location>
        <begin position="410"/>
        <end position="419"/>
    </location>
</feature>
<feature type="region of interest" description="Disordered" evidence="1">
    <location>
        <begin position="1"/>
        <end position="57"/>
    </location>
</feature>
<dbReference type="EMBL" id="LCRX01000002">
    <property type="protein sequence ID" value="KKW42893.1"/>
    <property type="molecule type" value="Genomic_DNA"/>
</dbReference>
<accession>A0A0G1YHH8</accession>
<reference evidence="2 3" key="1">
    <citation type="journal article" date="2015" name="Nature">
        <title>rRNA introns, odd ribosomes, and small enigmatic genomes across a large radiation of phyla.</title>
        <authorList>
            <person name="Brown C.T."/>
            <person name="Hug L.A."/>
            <person name="Thomas B.C."/>
            <person name="Sharon I."/>
            <person name="Castelle C.J."/>
            <person name="Singh A."/>
            <person name="Wilkins M.J."/>
            <person name="Williams K.H."/>
            <person name="Banfield J.F."/>
        </authorList>
    </citation>
    <scope>NUCLEOTIDE SEQUENCE [LARGE SCALE GENOMIC DNA]</scope>
</reference>
<feature type="compositionally biased region" description="Low complexity" evidence="1">
    <location>
        <begin position="422"/>
        <end position="439"/>
    </location>
</feature>
<feature type="compositionally biased region" description="Basic and acidic residues" evidence="1">
    <location>
        <begin position="440"/>
        <end position="453"/>
    </location>
</feature>
<feature type="compositionally biased region" description="Basic and acidic residues" evidence="1">
    <location>
        <begin position="17"/>
        <end position="39"/>
    </location>
</feature>
<sequence length="686" mass="73214">MARQDLIRRPGAGGENRTVDPEKELKKTVDELREVETERAGLTVAPPEKNQSGAKPERTIASLQENIAIYEKLKARGVASDTEPTSVREARRQITEIQERMRPGQVKAYLSELLAQSTLGESERTQIMGDKYFLEKLIASGFVPGDHGKLHAALTAIVDRELGLLAVQFPKIKFDADGKPVVGLLGKLFGQTKQVKTSETYQIYKAYLDFRRQVFGDSAPAAQPAKSGVKPALVVGSALAAASGAAGLKAALESEPAIPVRLSDETVETRPAATNTPAAVEPGPNGEEIYVPFADTDETTVELGIDLSRPVDRTQPTGPRAPEAEEDRRPRGLDERATASGGKKYRFVIPAEPRPGLDGPPGVTAKKMAGHGASQATPGESIELEDPRASRAAVSEQTLAGGAKNARPGKGLDLEDPRAKRAAANENATAGGAAKAKPGKAVELDDPRSKRLQSDGQKNQAGLAEAQAMLDTVGRQTAAAINTARAVMDDATHAEAPTVEADYRIKDTRDVSAQGRAALDQARANYRPSVSAKTEIPVKLDRQPDGADKAADEELPAPEDNATASLRKTHGDRIESLRAARQQLDSVAEDMSRLCFSDSSFYGQDKLKLWKGLILEHLTGVMLQLPAERQTDMARQLAKAVRNVKGYSGSAARLASLVDNLEAVTGSLGSGTKDTYAKVRSGLLAE</sequence>